<protein>
    <submittedName>
        <fullName evidence="1">Uncharacterized protein</fullName>
    </submittedName>
</protein>
<keyword evidence="2" id="KW-1185">Reference proteome</keyword>
<evidence type="ECO:0000313" key="1">
    <source>
        <dbReference type="EMBL" id="OQR83086.1"/>
    </source>
</evidence>
<reference evidence="1 2" key="1">
    <citation type="journal article" date="2014" name="Genome Biol. Evol.">
        <title>The secreted proteins of Achlya hypogyna and Thraustotheca clavata identify the ancestral oomycete secretome and reveal gene acquisitions by horizontal gene transfer.</title>
        <authorList>
            <person name="Misner I."/>
            <person name="Blouin N."/>
            <person name="Leonard G."/>
            <person name="Richards T.A."/>
            <person name="Lane C.E."/>
        </authorList>
    </citation>
    <scope>NUCLEOTIDE SEQUENCE [LARGE SCALE GENOMIC DNA]</scope>
    <source>
        <strain evidence="1 2">ATCC 34112</strain>
    </source>
</reference>
<accession>A0A1V9YBL3</accession>
<dbReference type="EMBL" id="JNBS01004573">
    <property type="protein sequence ID" value="OQR83086.1"/>
    <property type="molecule type" value="Genomic_DNA"/>
</dbReference>
<organism evidence="1 2">
    <name type="scientific">Thraustotheca clavata</name>
    <dbReference type="NCBI Taxonomy" id="74557"/>
    <lineage>
        <taxon>Eukaryota</taxon>
        <taxon>Sar</taxon>
        <taxon>Stramenopiles</taxon>
        <taxon>Oomycota</taxon>
        <taxon>Saprolegniomycetes</taxon>
        <taxon>Saprolegniales</taxon>
        <taxon>Achlyaceae</taxon>
        <taxon>Thraustotheca</taxon>
    </lineage>
</organism>
<comment type="caution">
    <text evidence="1">The sequence shown here is derived from an EMBL/GenBank/DDBJ whole genome shotgun (WGS) entry which is preliminary data.</text>
</comment>
<sequence length="107" mass="12235">MKTNQRKLPFFILDEMSGIDAGGFRCNIFCACELIVIAMGTDSKINNLTIQSECSYAIKHHWMSLVPRFPAYQLEEQAEQSRLAQRFEKVFCLGHTLGQKVSENFIT</sequence>
<gene>
    <name evidence="1" type="ORF">THRCLA_23190</name>
</gene>
<dbReference type="Proteomes" id="UP000243217">
    <property type="component" value="Unassembled WGS sequence"/>
</dbReference>
<proteinExistence type="predicted"/>
<evidence type="ECO:0000313" key="2">
    <source>
        <dbReference type="Proteomes" id="UP000243217"/>
    </source>
</evidence>
<name>A0A1V9YBL3_9STRA</name>
<dbReference type="AlphaFoldDB" id="A0A1V9YBL3"/>
<dbReference type="OrthoDB" id="122900at2759"/>